<proteinExistence type="predicted"/>
<name>A0ABD1Q722_9LAMI</name>
<evidence type="ECO:0000313" key="3">
    <source>
        <dbReference type="Proteomes" id="UP001604336"/>
    </source>
</evidence>
<evidence type="ECO:0000256" key="1">
    <source>
        <dbReference type="SAM" id="MobiDB-lite"/>
    </source>
</evidence>
<accession>A0ABD1Q722</accession>
<keyword evidence="3" id="KW-1185">Reference proteome</keyword>
<comment type="caution">
    <text evidence="2">The sequence shown here is derived from an EMBL/GenBank/DDBJ whole genome shotgun (WGS) entry which is preliminary data.</text>
</comment>
<sequence>MFHGGDGACDPLHQPPVGSMPPTSPVASSSASVDECAIAKEVLGERRGHVCAVGWVPKDTSPSHHHSIFLGPLLAKPPGQIRPLHRKPHEEHTISSLEISKIMIFGLQCMKLSCAEWRMERTIQRFTANLKHSIPKVLPEEEEDEDDGGRLGICRFYM</sequence>
<protein>
    <submittedName>
        <fullName evidence="2">Uncharacterized protein</fullName>
    </submittedName>
</protein>
<dbReference type="AlphaFoldDB" id="A0ABD1Q722"/>
<gene>
    <name evidence="2" type="ORF">Adt_40130</name>
</gene>
<dbReference type="Proteomes" id="UP001604336">
    <property type="component" value="Unassembled WGS sequence"/>
</dbReference>
<feature type="region of interest" description="Disordered" evidence="1">
    <location>
        <begin position="1"/>
        <end position="29"/>
    </location>
</feature>
<organism evidence="2 3">
    <name type="scientific">Abeliophyllum distichum</name>
    <dbReference type="NCBI Taxonomy" id="126358"/>
    <lineage>
        <taxon>Eukaryota</taxon>
        <taxon>Viridiplantae</taxon>
        <taxon>Streptophyta</taxon>
        <taxon>Embryophyta</taxon>
        <taxon>Tracheophyta</taxon>
        <taxon>Spermatophyta</taxon>
        <taxon>Magnoliopsida</taxon>
        <taxon>eudicotyledons</taxon>
        <taxon>Gunneridae</taxon>
        <taxon>Pentapetalae</taxon>
        <taxon>asterids</taxon>
        <taxon>lamiids</taxon>
        <taxon>Lamiales</taxon>
        <taxon>Oleaceae</taxon>
        <taxon>Forsythieae</taxon>
        <taxon>Abeliophyllum</taxon>
    </lineage>
</organism>
<evidence type="ECO:0000313" key="2">
    <source>
        <dbReference type="EMBL" id="KAL2471994.1"/>
    </source>
</evidence>
<dbReference type="EMBL" id="JBFOLK010000012">
    <property type="protein sequence ID" value="KAL2471994.1"/>
    <property type="molecule type" value="Genomic_DNA"/>
</dbReference>
<reference evidence="3" key="1">
    <citation type="submission" date="2024-07" db="EMBL/GenBank/DDBJ databases">
        <title>Two chromosome-level genome assemblies of Korean endemic species Abeliophyllum distichum and Forsythia ovata (Oleaceae).</title>
        <authorList>
            <person name="Jang H."/>
        </authorList>
    </citation>
    <scope>NUCLEOTIDE SEQUENCE [LARGE SCALE GENOMIC DNA]</scope>
</reference>